<dbReference type="Proteomes" id="UP001642464">
    <property type="component" value="Unassembled WGS sequence"/>
</dbReference>
<keyword evidence="2" id="KW-1185">Reference proteome</keyword>
<name>A0ABP0IXW2_9DINO</name>
<accession>A0ABP0IXW2</accession>
<proteinExistence type="predicted"/>
<evidence type="ECO:0000313" key="2">
    <source>
        <dbReference type="Proteomes" id="UP001642464"/>
    </source>
</evidence>
<organism evidence="1 2">
    <name type="scientific">Durusdinium trenchii</name>
    <dbReference type="NCBI Taxonomy" id="1381693"/>
    <lineage>
        <taxon>Eukaryota</taxon>
        <taxon>Sar</taxon>
        <taxon>Alveolata</taxon>
        <taxon>Dinophyceae</taxon>
        <taxon>Suessiales</taxon>
        <taxon>Symbiodiniaceae</taxon>
        <taxon>Durusdinium</taxon>
    </lineage>
</organism>
<evidence type="ECO:0000313" key="1">
    <source>
        <dbReference type="EMBL" id="CAK9006932.1"/>
    </source>
</evidence>
<sequence>MTNYSKWDKFAADLASDTEEEEERELEKYTSKTACFIHVPPGDFTKKEQLCKLLEEDPDFEAPSSTAAGIVTEDAEPEPGVSRALKKYKWQSVTSSFIPGYAPGGGSDDLWRLFFDDNFLTTQTEPNRAARALLGYKSLGSFVVSCVSRTTGVERPISRKEVADLIMRRQHGGDAERISREHEDQKARMDAFSKLGGQTVELSG</sequence>
<comment type="caution">
    <text evidence="1">The sequence shown here is derived from an EMBL/GenBank/DDBJ whole genome shotgun (WGS) entry which is preliminary data.</text>
</comment>
<dbReference type="EMBL" id="CAXAMM010005335">
    <property type="protein sequence ID" value="CAK9006932.1"/>
    <property type="molecule type" value="Genomic_DNA"/>
</dbReference>
<reference evidence="1 2" key="1">
    <citation type="submission" date="2024-02" db="EMBL/GenBank/DDBJ databases">
        <authorList>
            <person name="Chen Y."/>
            <person name="Shah S."/>
            <person name="Dougan E. K."/>
            <person name="Thang M."/>
            <person name="Chan C."/>
        </authorList>
    </citation>
    <scope>NUCLEOTIDE SEQUENCE [LARGE SCALE GENOMIC DNA]</scope>
</reference>
<gene>
    <name evidence="1" type="ORF">SCF082_LOCUS9240</name>
</gene>
<protein>
    <submittedName>
        <fullName evidence="1">NADP-dependent glyceraldehyde-3-phosphate dehydrogenase</fullName>
    </submittedName>
</protein>